<accession>A0A1R1YIE0</accession>
<reference evidence="2" key="1">
    <citation type="submission" date="2017-01" db="EMBL/GenBank/DDBJ databases">
        <authorList>
            <person name="Wang Y."/>
            <person name="White M."/>
            <person name="Kvist S."/>
            <person name="Moncalvo J.-M."/>
        </authorList>
    </citation>
    <scope>NUCLEOTIDE SEQUENCE [LARGE SCALE GENOMIC DNA]</scope>
    <source>
        <strain evidence="2">ID-206-W2</strain>
    </source>
</reference>
<sequence length="429" mass="44650">MTDKKNLDKSFGYKNIEPARNSSIFLPNIPGKNYENLSLFDEISIFGSDVFDDSFPIDRDEFIYDELDYEDNFESIPEAESNNSDKNIANIVVDSTATDNTADHIEVEIVESMTSAHTASGDASPLSTTASPSPANSVSAFSASAPAVSARSASAITITDTENSPAEKSSPSFLAVSAPAVSVPAVSAPAVSAPAVTSSAVSSSAVSTSAVSTSDVSTSAVSISAVSTSAVSISAVSTSAVSISAVSTSAVSFSAEPAPAVSASASSGSAPYVSNKRKRAAELKSIGLFVPGPSYCATKKKPVKRPIGSRLAVITYPTKSYKKPLQPKQVPLALSGTSDGTKNAPIANISAAIACSSFTPDEYAKKVKALELLTGQRDVSVNPFCKIVVTGIDPKPFRLVKKGLIDMTILNIVLIRHLMAICDNFLFFM</sequence>
<proteinExistence type="predicted"/>
<organism evidence="1 2">
    <name type="scientific">Smittium culicis</name>
    <dbReference type="NCBI Taxonomy" id="133412"/>
    <lineage>
        <taxon>Eukaryota</taxon>
        <taxon>Fungi</taxon>
        <taxon>Fungi incertae sedis</taxon>
        <taxon>Zoopagomycota</taxon>
        <taxon>Kickxellomycotina</taxon>
        <taxon>Harpellomycetes</taxon>
        <taxon>Harpellales</taxon>
        <taxon>Legeriomycetaceae</taxon>
        <taxon>Smittium</taxon>
    </lineage>
</organism>
<name>A0A1R1YIE0_9FUNG</name>
<dbReference type="EMBL" id="LSSM01001404">
    <property type="protein sequence ID" value="OMJ26689.1"/>
    <property type="molecule type" value="Genomic_DNA"/>
</dbReference>
<evidence type="ECO:0000313" key="2">
    <source>
        <dbReference type="Proteomes" id="UP000187429"/>
    </source>
</evidence>
<protein>
    <submittedName>
        <fullName evidence="1">Uncharacterized protein</fullName>
    </submittedName>
</protein>
<dbReference type="Proteomes" id="UP000187429">
    <property type="component" value="Unassembled WGS sequence"/>
</dbReference>
<dbReference type="OrthoDB" id="10486806at2759"/>
<dbReference type="AlphaFoldDB" id="A0A1R1YIE0"/>
<gene>
    <name evidence="1" type="ORF">AYI69_g3901</name>
</gene>
<evidence type="ECO:0000313" key="1">
    <source>
        <dbReference type="EMBL" id="OMJ26689.1"/>
    </source>
</evidence>
<keyword evidence="2" id="KW-1185">Reference proteome</keyword>
<comment type="caution">
    <text evidence="1">The sequence shown here is derived from an EMBL/GenBank/DDBJ whole genome shotgun (WGS) entry which is preliminary data.</text>
</comment>